<keyword evidence="1" id="KW-1133">Transmembrane helix</keyword>
<dbReference type="NCBIfam" id="TIGR02893">
    <property type="entry name" value="spore_yabQ"/>
    <property type="match status" value="1"/>
</dbReference>
<reference evidence="2 3" key="1">
    <citation type="submission" date="2024-06" db="EMBL/GenBank/DDBJ databases">
        <title>Genomic Encyclopedia of Type Strains, Phase IV (KMG-IV): sequencing the most valuable type-strain genomes for metagenomic binning, comparative biology and taxonomic classification.</title>
        <authorList>
            <person name="Goeker M."/>
        </authorList>
    </citation>
    <scope>NUCLEOTIDE SEQUENCE [LARGE SCALE GENOMIC DNA]</scope>
    <source>
        <strain evidence="2 3">DSM 26128</strain>
    </source>
</reference>
<keyword evidence="1" id="KW-0812">Transmembrane</keyword>
<feature type="transmembrane region" description="Helical" evidence="1">
    <location>
        <begin position="108"/>
        <end position="128"/>
    </location>
</feature>
<evidence type="ECO:0008006" key="4">
    <source>
        <dbReference type="Google" id="ProtNLM"/>
    </source>
</evidence>
<dbReference type="Pfam" id="PF09578">
    <property type="entry name" value="Spore_YabQ"/>
    <property type="match status" value="1"/>
</dbReference>
<dbReference type="RefSeq" id="WP_354198106.1">
    <property type="nucleotide sequence ID" value="NZ_JBEPLW010000018.1"/>
</dbReference>
<dbReference type="EMBL" id="JBEPLW010000018">
    <property type="protein sequence ID" value="MET3576239.1"/>
    <property type="molecule type" value="Genomic_DNA"/>
</dbReference>
<gene>
    <name evidence="2" type="ORF">ABID49_002154</name>
</gene>
<evidence type="ECO:0000313" key="2">
    <source>
        <dbReference type="EMBL" id="MET3576239.1"/>
    </source>
</evidence>
<feature type="transmembrane region" description="Helical" evidence="1">
    <location>
        <begin position="42"/>
        <end position="59"/>
    </location>
</feature>
<evidence type="ECO:0000256" key="1">
    <source>
        <dbReference type="SAM" id="Phobius"/>
    </source>
</evidence>
<keyword evidence="3" id="KW-1185">Reference proteome</keyword>
<dbReference type="InterPro" id="IPR019074">
    <property type="entry name" value="YabQ"/>
</dbReference>
<accession>A0ABV2GD59</accession>
<name>A0ABV2GD59_9BACL</name>
<keyword evidence="1" id="KW-0472">Membrane</keyword>
<evidence type="ECO:0000313" key="3">
    <source>
        <dbReference type="Proteomes" id="UP001549099"/>
    </source>
</evidence>
<sequence length="167" mass="18811">MIVSQQLLGLLAMLATGVLATAAIDAVRTAAGGTRAGTVLELAAWLLLGIAAYGVLFAVRDGEWRFYDLLAQLSGLLLYESVFCRPFRLAGRLIRLLLLRPAYLILRGVFRTILFIIGIPLRLIRFVLKLLLRPFRRPYRAVRHRLGAKARKIRKRLPRNPLKKPTI</sequence>
<dbReference type="Proteomes" id="UP001549099">
    <property type="component" value="Unassembled WGS sequence"/>
</dbReference>
<proteinExistence type="predicted"/>
<comment type="caution">
    <text evidence="2">The sequence shown here is derived from an EMBL/GenBank/DDBJ whole genome shotgun (WGS) entry which is preliminary data.</text>
</comment>
<organism evidence="2 3">
    <name type="scientific">Bhargavaea ullalensis</name>
    <dbReference type="NCBI Taxonomy" id="1265685"/>
    <lineage>
        <taxon>Bacteria</taxon>
        <taxon>Bacillati</taxon>
        <taxon>Bacillota</taxon>
        <taxon>Bacilli</taxon>
        <taxon>Bacillales</taxon>
        <taxon>Caryophanaceae</taxon>
        <taxon>Bhargavaea</taxon>
    </lineage>
</organism>
<protein>
    <recommendedName>
        <fullName evidence="4">Spore cortex protein YabQ (Spore_YabQ)</fullName>
    </recommendedName>
</protein>